<sequence length="450" mass="47733">MTVAAEKPPAGSRAGRGRSPNLAVDPTPGRSPRQAVPFLVPALVLLAALVIYPLVYSLVRSFFDRSGASFVGVGNYVNLFTDPRTLTAFKNNVIWVVVAPALVTGLGLVFAVLTERIRWATAFRLVLFMPMAISLFASGIIFRLVYEEDPNQGVVNAVVVGVHDLFSDPSPYPGAQPRDGAAFTAAEEGFTSSQTFTPGTAVTVPLVGFAPGQIPAGASSASLPPSDARELRGVVWLDVSVGGRSGALDRGERGVPGLAVEAVRDGRVVGRTTTGNDGRFTFPDLGAGDYALRLAASNFALPFRGLTWLGPSLITPVIISSWIWIMTGFAITFIAAGLAAIPRDALEAARVDGATEWQVFRRVTVPLLSPVLLVVFVTLVINVLKVFELVFVIAPGSVQEEANVLALQMWQVSFGTGGDQGAGSALAVVLFLLVAPAMLFNIRRFRREQS</sequence>
<dbReference type="Pfam" id="PF17210">
    <property type="entry name" value="SdrD_B"/>
    <property type="match status" value="1"/>
</dbReference>
<feature type="domain" description="ABC transmembrane type-1" evidence="12">
    <location>
        <begin position="89"/>
        <end position="441"/>
    </location>
</feature>
<dbReference type="InterPro" id="IPR050809">
    <property type="entry name" value="UgpAE/MalFG_permease"/>
</dbReference>
<dbReference type="GO" id="GO:0055085">
    <property type="term" value="P:transmembrane transport"/>
    <property type="evidence" value="ECO:0007669"/>
    <property type="project" value="InterPro"/>
</dbReference>
<evidence type="ECO:0000256" key="9">
    <source>
        <dbReference type="ARBA" id="ARBA00023136"/>
    </source>
</evidence>
<feature type="transmembrane region" description="Helical" evidence="10">
    <location>
        <begin position="125"/>
        <end position="146"/>
    </location>
</feature>
<evidence type="ECO:0000256" key="2">
    <source>
        <dbReference type="ARBA" id="ARBA00004651"/>
    </source>
</evidence>
<comment type="subcellular location">
    <subcellularLocation>
        <location evidence="2 10">Cell membrane</location>
        <topology evidence="2 10">Multi-pass membrane protein</topology>
    </subcellularLocation>
    <subcellularLocation>
        <location evidence="1">Secreted</location>
    </subcellularLocation>
</comment>
<evidence type="ECO:0000256" key="10">
    <source>
        <dbReference type="RuleBase" id="RU363032"/>
    </source>
</evidence>
<comment type="similarity">
    <text evidence="10">Belongs to the binding-protein-dependent transport system permease family.</text>
</comment>
<dbReference type="InterPro" id="IPR035906">
    <property type="entry name" value="MetI-like_sf"/>
</dbReference>
<evidence type="ECO:0000256" key="7">
    <source>
        <dbReference type="ARBA" id="ARBA00022729"/>
    </source>
</evidence>
<evidence type="ECO:0000256" key="6">
    <source>
        <dbReference type="ARBA" id="ARBA00022692"/>
    </source>
</evidence>
<name>A0A841CTG1_9PSEU</name>
<dbReference type="Pfam" id="PF00528">
    <property type="entry name" value="BPD_transp_1"/>
    <property type="match status" value="1"/>
</dbReference>
<evidence type="ECO:0000256" key="3">
    <source>
        <dbReference type="ARBA" id="ARBA00022448"/>
    </source>
</evidence>
<proteinExistence type="inferred from homology"/>
<feature type="transmembrane region" description="Helical" evidence="10">
    <location>
        <begin position="322"/>
        <end position="342"/>
    </location>
</feature>
<evidence type="ECO:0000256" key="5">
    <source>
        <dbReference type="ARBA" id="ARBA00022525"/>
    </source>
</evidence>
<keyword evidence="8 10" id="KW-1133">Transmembrane helix</keyword>
<dbReference type="PANTHER" id="PTHR43227:SF8">
    <property type="entry name" value="DIACETYLCHITOBIOSE UPTAKE SYSTEM PERMEASE PROTEIN DASB"/>
    <property type="match status" value="1"/>
</dbReference>
<comment type="caution">
    <text evidence="13">The sequence shown here is derived from an EMBL/GenBank/DDBJ whole genome shotgun (WGS) entry which is preliminary data.</text>
</comment>
<dbReference type="PROSITE" id="PS50928">
    <property type="entry name" value="ABC_TM1"/>
    <property type="match status" value="1"/>
</dbReference>
<keyword evidence="7" id="KW-0732">Signal</keyword>
<evidence type="ECO:0000313" key="13">
    <source>
        <dbReference type="EMBL" id="MBB5960153.1"/>
    </source>
</evidence>
<keyword evidence="3 10" id="KW-0813">Transport</keyword>
<dbReference type="SUPFAM" id="SSF49478">
    <property type="entry name" value="Cna protein B-type domain"/>
    <property type="match status" value="1"/>
</dbReference>
<keyword evidence="5" id="KW-0964">Secreted</keyword>
<dbReference type="GO" id="GO:0005576">
    <property type="term" value="C:extracellular region"/>
    <property type="evidence" value="ECO:0007669"/>
    <property type="project" value="UniProtKB-SubCell"/>
</dbReference>
<evidence type="ECO:0000256" key="8">
    <source>
        <dbReference type="ARBA" id="ARBA00022989"/>
    </source>
</evidence>
<protein>
    <submittedName>
        <fullName evidence="13">Alpha-glucoside transport system permease protein</fullName>
    </submittedName>
</protein>
<dbReference type="SUPFAM" id="SSF161098">
    <property type="entry name" value="MetI-like"/>
    <property type="match status" value="1"/>
</dbReference>
<feature type="transmembrane region" description="Helical" evidence="10">
    <location>
        <begin position="363"/>
        <end position="384"/>
    </location>
</feature>
<dbReference type="GO" id="GO:0005886">
    <property type="term" value="C:plasma membrane"/>
    <property type="evidence" value="ECO:0007669"/>
    <property type="project" value="UniProtKB-SubCell"/>
</dbReference>
<feature type="transmembrane region" description="Helical" evidence="10">
    <location>
        <begin position="38"/>
        <end position="59"/>
    </location>
</feature>
<evidence type="ECO:0000256" key="1">
    <source>
        <dbReference type="ARBA" id="ARBA00004613"/>
    </source>
</evidence>
<gene>
    <name evidence="13" type="ORF">FHS29_006776</name>
</gene>
<dbReference type="CDD" id="cd06261">
    <property type="entry name" value="TM_PBP2"/>
    <property type="match status" value="1"/>
</dbReference>
<keyword evidence="4" id="KW-1003">Cell membrane</keyword>
<evidence type="ECO:0000313" key="14">
    <source>
        <dbReference type="Proteomes" id="UP000547510"/>
    </source>
</evidence>
<reference evidence="13 14" key="1">
    <citation type="submission" date="2020-08" db="EMBL/GenBank/DDBJ databases">
        <title>Genomic Encyclopedia of Type Strains, Phase III (KMG-III): the genomes of soil and plant-associated and newly described type strains.</title>
        <authorList>
            <person name="Whitman W."/>
        </authorList>
    </citation>
    <scope>NUCLEOTIDE SEQUENCE [LARGE SCALE GENOMIC DNA]</scope>
    <source>
        <strain evidence="13 14">CECT 8640</strain>
    </source>
</reference>
<feature type="transmembrane region" description="Helical" evidence="10">
    <location>
        <begin position="93"/>
        <end position="113"/>
    </location>
</feature>
<dbReference type="InterPro" id="IPR000515">
    <property type="entry name" value="MetI-like"/>
</dbReference>
<keyword evidence="14" id="KW-1185">Reference proteome</keyword>
<dbReference type="Proteomes" id="UP000547510">
    <property type="component" value="Unassembled WGS sequence"/>
</dbReference>
<dbReference type="AlphaFoldDB" id="A0A841CTG1"/>
<dbReference type="EMBL" id="JACHJN010000014">
    <property type="protein sequence ID" value="MBB5960153.1"/>
    <property type="molecule type" value="Genomic_DNA"/>
</dbReference>
<dbReference type="InterPro" id="IPR033764">
    <property type="entry name" value="Sdr_B"/>
</dbReference>
<evidence type="ECO:0000256" key="11">
    <source>
        <dbReference type="SAM" id="MobiDB-lite"/>
    </source>
</evidence>
<evidence type="ECO:0000259" key="12">
    <source>
        <dbReference type="PROSITE" id="PS50928"/>
    </source>
</evidence>
<evidence type="ECO:0000256" key="4">
    <source>
        <dbReference type="ARBA" id="ARBA00022475"/>
    </source>
</evidence>
<dbReference type="PANTHER" id="PTHR43227">
    <property type="entry name" value="BLL4140 PROTEIN"/>
    <property type="match status" value="1"/>
</dbReference>
<organism evidence="13 14">
    <name type="scientific">Saccharothrix tamanrassetensis</name>
    <dbReference type="NCBI Taxonomy" id="1051531"/>
    <lineage>
        <taxon>Bacteria</taxon>
        <taxon>Bacillati</taxon>
        <taxon>Actinomycetota</taxon>
        <taxon>Actinomycetes</taxon>
        <taxon>Pseudonocardiales</taxon>
        <taxon>Pseudonocardiaceae</taxon>
        <taxon>Saccharothrix</taxon>
    </lineage>
</organism>
<dbReference type="RefSeq" id="WP_184698069.1">
    <property type="nucleotide sequence ID" value="NZ_JACHJN010000014.1"/>
</dbReference>
<dbReference type="Gene3D" id="1.10.3720.10">
    <property type="entry name" value="MetI-like"/>
    <property type="match status" value="2"/>
</dbReference>
<feature type="transmembrane region" description="Helical" evidence="10">
    <location>
        <begin position="422"/>
        <end position="442"/>
    </location>
</feature>
<feature type="region of interest" description="Disordered" evidence="11">
    <location>
        <begin position="1"/>
        <end position="29"/>
    </location>
</feature>
<keyword evidence="6 10" id="KW-0812">Transmembrane</keyword>
<accession>A0A841CTG1</accession>
<keyword evidence="9 10" id="KW-0472">Membrane</keyword>